<dbReference type="GO" id="GO:0005507">
    <property type="term" value="F:copper ion binding"/>
    <property type="evidence" value="ECO:0007669"/>
    <property type="project" value="TreeGrafter"/>
</dbReference>
<dbReference type="Gene3D" id="3.30.420.40">
    <property type="match status" value="2"/>
</dbReference>
<dbReference type="SUPFAM" id="SSF110395">
    <property type="entry name" value="CutC-like"/>
    <property type="match status" value="1"/>
</dbReference>
<dbReference type="Proteomes" id="UP000050640">
    <property type="component" value="Unplaced"/>
</dbReference>
<dbReference type="PANTHER" id="PTHR12598:SF0">
    <property type="entry name" value="COPPER HOMEOSTASIS PROTEIN CUTC HOMOLOG"/>
    <property type="match status" value="1"/>
</dbReference>
<dbReference type="PROSITE" id="PS01125">
    <property type="entry name" value="ROK"/>
    <property type="match status" value="1"/>
</dbReference>
<proteinExistence type="inferred from homology"/>
<dbReference type="InterPro" id="IPR005627">
    <property type="entry name" value="CutC-like"/>
</dbReference>
<dbReference type="Pfam" id="PF03932">
    <property type="entry name" value="CutC"/>
    <property type="match status" value="1"/>
</dbReference>
<protein>
    <recommendedName>
        <fullName evidence="2">Copper homeostasis protein cutC homolog</fullName>
    </recommendedName>
</protein>
<organism evidence="3 4">
    <name type="scientific">Elaeophora elaphi</name>
    <dbReference type="NCBI Taxonomy" id="1147741"/>
    <lineage>
        <taxon>Eukaryota</taxon>
        <taxon>Metazoa</taxon>
        <taxon>Ecdysozoa</taxon>
        <taxon>Nematoda</taxon>
        <taxon>Chromadorea</taxon>
        <taxon>Rhabditida</taxon>
        <taxon>Spirurina</taxon>
        <taxon>Spiruromorpha</taxon>
        <taxon>Filarioidea</taxon>
        <taxon>Onchocercidae</taxon>
        <taxon>Elaeophora</taxon>
    </lineage>
</organism>
<dbReference type="InterPro" id="IPR036822">
    <property type="entry name" value="CutC-like_dom_sf"/>
</dbReference>
<dbReference type="SUPFAM" id="SSF53067">
    <property type="entry name" value="Actin-like ATPase domain"/>
    <property type="match status" value="1"/>
</dbReference>
<dbReference type="STRING" id="1147741.A0A0R3RLL1"/>
<accession>A0A0R3RLL1</accession>
<dbReference type="InterPro" id="IPR043129">
    <property type="entry name" value="ATPase_NBD"/>
</dbReference>
<evidence type="ECO:0000313" key="3">
    <source>
        <dbReference type="Proteomes" id="UP000050640"/>
    </source>
</evidence>
<keyword evidence="3" id="KW-1185">Reference proteome</keyword>
<dbReference type="PANTHER" id="PTHR12598">
    <property type="entry name" value="COPPER HOMEOSTASIS PROTEIN CUTC"/>
    <property type="match status" value="1"/>
</dbReference>
<dbReference type="WBParaSite" id="EEL_0000237001-mRNA-1">
    <property type="protein sequence ID" value="EEL_0000237001-mRNA-1"/>
    <property type="gene ID" value="EEL_0000237001"/>
</dbReference>
<dbReference type="HAMAP" id="MF_00795">
    <property type="entry name" value="CutC"/>
    <property type="match status" value="1"/>
</dbReference>
<evidence type="ECO:0000313" key="4">
    <source>
        <dbReference type="WBParaSite" id="EEL_0000237001-mRNA-1"/>
    </source>
</evidence>
<dbReference type="InterPro" id="IPR049874">
    <property type="entry name" value="ROK_cs"/>
</dbReference>
<name>A0A0R3RLL1_9BILA</name>
<dbReference type="CDD" id="cd24057">
    <property type="entry name" value="ASKHA_NBD_ROK_NAGK"/>
    <property type="match status" value="1"/>
</dbReference>
<comment type="similarity">
    <text evidence="1">Belongs to the CutC family.</text>
</comment>
<evidence type="ECO:0000256" key="1">
    <source>
        <dbReference type="ARBA" id="ARBA00007768"/>
    </source>
</evidence>
<dbReference type="AlphaFoldDB" id="A0A0R3RLL1"/>
<dbReference type="Gene3D" id="3.20.20.380">
    <property type="entry name" value="Copper homeostasis (CutC) domain"/>
    <property type="match status" value="1"/>
</dbReference>
<sequence length="511" mass="52625">MIACFDIGGSAIKGAMAYAPEDIRPLPKVPTPLHDFDAFAGAIEKIAADGGADPTSLISISIAGVVDADSGRITCANIPCIHNRPLVKDLSEKLGRPVLVANDADCFALSEAVVGAGRGHRVVFGIILGTGVGGGLVINGKIHEGAGGFAGEWGHGPISATWAGNPPIAIPRYACGCGQVGCVDAVGAARGMERLHAHIHGVDLPSTEIIAAWNKGDAAAERTIDCYIDIVSGPLAMTLNVVGASVVPVGGGLANAVPLIERLDRAVRDRILGILLEVCVDDSNGLAAAITGGADRVELCSALELGGLTPTPGLIGQAIASPIPIYAMIRPRPGNFVFGEADIDAMLREIDMIRSAGLAGVVLGANHANGSLDHATLERLMRNCDGLGVTLHRAFDLVPDLGEAVETAVGLGFERILTSGRMPTSAQGIGDLETTFAFAAGRIKIMPGSGVNIGNADALLQRIPFREIHSSCAVPAEPVSAAAQRLGFETPTQKRTSVELVKALKAFCLTR</sequence>
<evidence type="ECO:0000256" key="2">
    <source>
        <dbReference type="ARBA" id="ARBA00019014"/>
    </source>
</evidence>
<reference evidence="4" key="1">
    <citation type="submission" date="2017-02" db="UniProtKB">
        <authorList>
            <consortium name="WormBaseParasite"/>
        </authorList>
    </citation>
    <scope>IDENTIFICATION</scope>
</reference>